<dbReference type="InterPro" id="IPR010496">
    <property type="entry name" value="AL/BT2_dom"/>
</dbReference>
<comment type="caution">
    <text evidence="2">The sequence shown here is derived from an EMBL/GenBank/DDBJ whole genome shotgun (WGS) entry which is preliminary data.</text>
</comment>
<dbReference type="GO" id="GO:0016787">
    <property type="term" value="F:hydrolase activity"/>
    <property type="evidence" value="ECO:0007669"/>
    <property type="project" value="InterPro"/>
</dbReference>
<feature type="domain" description="3-keto-alpha-glucoside-1,2-lyase/3-keto-2-hydroxy-glucal hydratase" evidence="1">
    <location>
        <begin position="17"/>
        <end position="184"/>
    </location>
</feature>
<name>X1LN48_9ZZZZ</name>
<sequence length="187" mass="21691">EGYEEILKRSRGRYSKHGWNHYGPGYFELDEKTGILKGQGGMGLFWYSAKNYKDFILELDYKCADKTTNSGIFVRVPDIPKNNDYIYHSFEIQINDVDKGIHRTAAVYDAEAPRADAFKEPGEWNHFKITFKGINIKVELNGIIVIDWDAEPRGKVRDFAEKGYIGLQNHDSRSPAYFRNIFVKELR</sequence>
<dbReference type="EMBL" id="BARV01022473">
    <property type="protein sequence ID" value="GAI20493.1"/>
    <property type="molecule type" value="Genomic_DNA"/>
</dbReference>
<accession>X1LN48</accession>
<organism evidence="2">
    <name type="scientific">marine sediment metagenome</name>
    <dbReference type="NCBI Taxonomy" id="412755"/>
    <lineage>
        <taxon>unclassified sequences</taxon>
        <taxon>metagenomes</taxon>
        <taxon>ecological metagenomes</taxon>
    </lineage>
</organism>
<feature type="non-terminal residue" evidence="2">
    <location>
        <position position="1"/>
    </location>
</feature>
<evidence type="ECO:0000313" key="2">
    <source>
        <dbReference type="EMBL" id="GAI20493.1"/>
    </source>
</evidence>
<protein>
    <recommendedName>
        <fullName evidence="1">3-keto-alpha-glucoside-1,2-lyase/3-keto-2-hydroxy-glucal hydratase domain-containing protein</fullName>
    </recommendedName>
</protein>
<proteinExistence type="predicted"/>
<dbReference type="Pfam" id="PF06439">
    <property type="entry name" value="3keto-disac_hyd"/>
    <property type="match status" value="1"/>
</dbReference>
<dbReference type="AlphaFoldDB" id="X1LN48"/>
<reference evidence="2" key="1">
    <citation type="journal article" date="2014" name="Front. Microbiol.">
        <title>High frequency of phylogenetically diverse reductive dehalogenase-homologous genes in deep subseafloor sedimentary metagenomes.</title>
        <authorList>
            <person name="Kawai M."/>
            <person name="Futagami T."/>
            <person name="Toyoda A."/>
            <person name="Takaki Y."/>
            <person name="Nishi S."/>
            <person name="Hori S."/>
            <person name="Arai W."/>
            <person name="Tsubouchi T."/>
            <person name="Morono Y."/>
            <person name="Uchiyama I."/>
            <person name="Ito T."/>
            <person name="Fujiyama A."/>
            <person name="Inagaki F."/>
            <person name="Takami H."/>
        </authorList>
    </citation>
    <scope>NUCLEOTIDE SEQUENCE</scope>
    <source>
        <strain evidence="2">Expedition CK06-06</strain>
    </source>
</reference>
<gene>
    <name evidence="2" type="ORF">S06H3_37044</name>
</gene>
<dbReference type="Gene3D" id="2.60.120.560">
    <property type="entry name" value="Exo-inulinase, domain 1"/>
    <property type="match status" value="1"/>
</dbReference>
<evidence type="ECO:0000259" key="1">
    <source>
        <dbReference type="Pfam" id="PF06439"/>
    </source>
</evidence>